<proteinExistence type="predicted"/>
<sequence>MLTICRQCRLPKGSRKPVVGPVACYRGAEVNDFRICVRGVCEAGMGDGPDEVLFIQSYRGRVERVAPGRGAVFSVRRPLPQGQTVTKFT</sequence>
<dbReference type="EMBL" id="CP034547">
    <property type="protein sequence ID" value="AZQ55476.1"/>
    <property type="molecule type" value="Genomic_DNA"/>
</dbReference>
<organism evidence="1 2">
    <name type="scientific">Burkholderia cenocepacia</name>
    <dbReference type="NCBI Taxonomy" id="95486"/>
    <lineage>
        <taxon>Bacteria</taxon>
        <taxon>Pseudomonadati</taxon>
        <taxon>Pseudomonadota</taxon>
        <taxon>Betaproteobacteria</taxon>
        <taxon>Burkholderiales</taxon>
        <taxon>Burkholderiaceae</taxon>
        <taxon>Burkholderia</taxon>
        <taxon>Burkholderia cepacia complex</taxon>
    </lineage>
</organism>
<accession>A0A3S9NIC6</accession>
<dbReference type="AlphaFoldDB" id="A0A3S9NIC6"/>
<gene>
    <name evidence="1" type="ORF">D5R55_32095</name>
</gene>
<protein>
    <submittedName>
        <fullName evidence="1">Uncharacterized protein</fullName>
    </submittedName>
</protein>
<dbReference type="Proteomes" id="UP000277191">
    <property type="component" value="Chromosome 3"/>
</dbReference>
<evidence type="ECO:0000313" key="1">
    <source>
        <dbReference type="EMBL" id="AZQ55476.1"/>
    </source>
</evidence>
<evidence type="ECO:0000313" key="2">
    <source>
        <dbReference type="Proteomes" id="UP000277191"/>
    </source>
</evidence>
<reference evidence="1 2" key="1">
    <citation type="submission" date="2018-12" db="EMBL/GenBank/DDBJ databases">
        <title>Cadmium resistance mechanism in endophytic bacteria Burkholderia cenocepacia YG-3.</title>
        <authorList>
            <person name="Zhang X."/>
            <person name="Wang X."/>
            <person name="Zhu Y."/>
        </authorList>
    </citation>
    <scope>NUCLEOTIDE SEQUENCE [LARGE SCALE GENOMIC DNA]</scope>
    <source>
        <strain evidence="1 2">YG-3</strain>
    </source>
</reference>
<name>A0A3S9NIC6_9BURK</name>